<sequence length="104" mass="12179">MHNLPYELVAIIFDELPRYDVKSLSLVSKYLNTVANTRLYRTISVPKPFFFSSMDPIMLQSSKLIENTCKTEQQLRLSNQLVLHLSNEKLAKHQSRFERHIGQE</sequence>
<dbReference type="Pfam" id="PF12937">
    <property type="entry name" value="F-box-like"/>
    <property type="match status" value="1"/>
</dbReference>
<dbReference type="InterPro" id="IPR036047">
    <property type="entry name" value="F-box-like_dom_sf"/>
</dbReference>
<feature type="domain" description="F-box" evidence="1">
    <location>
        <begin position="1"/>
        <end position="43"/>
    </location>
</feature>
<protein>
    <recommendedName>
        <fullName evidence="1">F-box domain-containing protein</fullName>
    </recommendedName>
</protein>
<organism evidence="2 3">
    <name type="scientific">Wallemia mellicola (strain ATCC MYA-4683 / CBS 633.66)</name>
    <name type="common">Wallemia sebi (CBS 633.66)</name>
    <dbReference type="NCBI Taxonomy" id="671144"/>
    <lineage>
        <taxon>Eukaryota</taxon>
        <taxon>Fungi</taxon>
        <taxon>Dikarya</taxon>
        <taxon>Basidiomycota</taxon>
        <taxon>Wallemiomycotina</taxon>
        <taxon>Wallemiomycetes</taxon>
        <taxon>Wallemiales</taxon>
        <taxon>Wallemiaceae</taxon>
        <taxon>Wallemia</taxon>
    </lineage>
</organism>
<evidence type="ECO:0000313" key="3">
    <source>
        <dbReference type="Proteomes" id="UP000005242"/>
    </source>
</evidence>
<dbReference type="KEGG" id="wse:WALSEDRAFT_64638"/>
<reference evidence="2 3" key="1">
    <citation type="journal article" date="2012" name="Fungal Genet. Biol.">
        <title>The genome of the xerotolerant mold Wallemia sebi reveals adaptations to osmotic stress and suggests cryptic sexual reproduction.</title>
        <authorList>
            <person name="Padamsee M."/>
            <person name="Kumar T.K.A."/>
            <person name="Riley R."/>
            <person name="Binder M."/>
            <person name="Boyd A."/>
            <person name="Calvo A.M."/>
            <person name="Furukawa K."/>
            <person name="Hesse C."/>
            <person name="Hohmann S."/>
            <person name="James T.Y."/>
            <person name="LaButti K."/>
            <person name="Lapidus A."/>
            <person name="Lindquist E."/>
            <person name="Lucas S."/>
            <person name="Miller K."/>
            <person name="Shantappa S."/>
            <person name="Grigoriev I.V."/>
            <person name="Hibbett D.S."/>
            <person name="McLaughlin D.J."/>
            <person name="Spatafora J.W."/>
            <person name="Aime M.C."/>
        </authorList>
    </citation>
    <scope>NUCLEOTIDE SEQUENCE [LARGE SCALE GENOMIC DNA]</scope>
    <source>
        <strain evidence="3">ATCC MYA-4683 / CBS 633.66</strain>
    </source>
</reference>
<keyword evidence="3" id="KW-1185">Reference proteome</keyword>
<name>I4YBN4_WALMC</name>
<dbReference type="InParanoid" id="I4YBN4"/>
<dbReference type="GeneID" id="18474948"/>
<evidence type="ECO:0000313" key="2">
    <source>
        <dbReference type="EMBL" id="EIM21376.1"/>
    </source>
</evidence>
<dbReference type="HOGENOM" id="CLU_2252146_0_0_1"/>
<dbReference type="AlphaFoldDB" id="I4YBN4"/>
<evidence type="ECO:0000259" key="1">
    <source>
        <dbReference type="PROSITE" id="PS50181"/>
    </source>
</evidence>
<proteinExistence type="predicted"/>
<gene>
    <name evidence="2" type="ORF">WALSEDRAFT_64638</name>
</gene>
<dbReference type="Proteomes" id="UP000005242">
    <property type="component" value="Unassembled WGS sequence"/>
</dbReference>
<dbReference type="SUPFAM" id="SSF81383">
    <property type="entry name" value="F-box domain"/>
    <property type="match status" value="1"/>
</dbReference>
<dbReference type="InterPro" id="IPR001810">
    <property type="entry name" value="F-box_dom"/>
</dbReference>
<dbReference type="PROSITE" id="PS50181">
    <property type="entry name" value="FBOX"/>
    <property type="match status" value="1"/>
</dbReference>
<dbReference type="RefSeq" id="XP_006958722.1">
    <property type="nucleotide sequence ID" value="XM_006958660.1"/>
</dbReference>
<accession>I4YBN4</accession>
<dbReference type="EMBL" id="JH668233">
    <property type="protein sequence ID" value="EIM21376.1"/>
    <property type="molecule type" value="Genomic_DNA"/>
</dbReference>